<dbReference type="Proteomes" id="UP000695026">
    <property type="component" value="Unplaced"/>
</dbReference>
<protein>
    <recommendedName>
        <fullName evidence="3">Ashwin</fullName>
    </recommendedName>
</protein>
<dbReference type="OMA" id="WGKLMEK"/>
<organism evidence="6 7">
    <name type="scientific">Python bivittatus</name>
    <name type="common">Burmese python</name>
    <name type="synonym">Python molurus bivittatus</name>
    <dbReference type="NCBI Taxonomy" id="176946"/>
    <lineage>
        <taxon>Eukaryota</taxon>
        <taxon>Metazoa</taxon>
        <taxon>Chordata</taxon>
        <taxon>Craniata</taxon>
        <taxon>Vertebrata</taxon>
        <taxon>Euteleostomi</taxon>
        <taxon>Lepidosauria</taxon>
        <taxon>Squamata</taxon>
        <taxon>Bifurcata</taxon>
        <taxon>Unidentata</taxon>
        <taxon>Episquamata</taxon>
        <taxon>Toxicofera</taxon>
        <taxon>Serpentes</taxon>
        <taxon>Henophidia</taxon>
        <taxon>Pythonidae</taxon>
        <taxon>Python</taxon>
    </lineage>
</organism>
<gene>
    <name evidence="7" type="primary">CUNH2orf49</name>
</gene>
<proteinExistence type="inferred from homology"/>
<dbReference type="GO" id="GO:0005634">
    <property type="term" value="C:nucleus"/>
    <property type="evidence" value="ECO:0007669"/>
    <property type="project" value="UniProtKB-SubCell"/>
</dbReference>
<dbReference type="KEGG" id="pbi:103054980"/>
<name>A0A9F2R1E1_PYTBI</name>
<dbReference type="OrthoDB" id="10071059at2759"/>
<feature type="region of interest" description="Disordered" evidence="5">
    <location>
        <begin position="222"/>
        <end position="250"/>
    </location>
</feature>
<dbReference type="GO" id="GO:0072669">
    <property type="term" value="C:tRNA-splicing ligase complex"/>
    <property type="evidence" value="ECO:0007669"/>
    <property type="project" value="InterPro"/>
</dbReference>
<dbReference type="GO" id="GO:0048598">
    <property type="term" value="P:embryonic morphogenesis"/>
    <property type="evidence" value="ECO:0007669"/>
    <property type="project" value="InterPro"/>
</dbReference>
<evidence type="ECO:0000313" key="6">
    <source>
        <dbReference type="Proteomes" id="UP000695026"/>
    </source>
</evidence>
<dbReference type="PANTHER" id="PTHR28359:SF1">
    <property type="entry name" value="ASHWIN"/>
    <property type="match status" value="1"/>
</dbReference>
<reference evidence="7" key="1">
    <citation type="submission" date="2025-08" db="UniProtKB">
        <authorList>
            <consortium name="RefSeq"/>
        </authorList>
    </citation>
    <scope>IDENTIFICATION</scope>
    <source>
        <tissue evidence="7">Liver</tissue>
    </source>
</reference>
<evidence type="ECO:0000256" key="3">
    <source>
        <dbReference type="ARBA" id="ARBA00015134"/>
    </source>
</evidence>
<dbReference type="Pfam" id="PF15323">
    <property type="entry name" value="Ashwin"/>
    <property type="match status" value="1"/>
</dbReference>
<comment type="similarity">
    <text evidence="2">Belongs to the ashwin family.</text>
</comment>
<dbReference type="InterPro" id="IPR024887">
    <property type="entry name" value="Ashwin"/>
</dbReference>
<dbReference type="AlphaFoldDB" id="A0A9F2R1E1"/>
<comment type="subcellular location">
    <subcellularLocation>
        <location evidence="1">Nucleus</location>
    </subcellularLocation>
</comment>
<dbReference type="GeneID" id="103054980"/>
<accession>A0A9F2R1E1</accession>
<dbReference type="PANTHER" id="PTHR28359">
    <property type="entry name" value="ASHWIN"/>
    <property type="match status" value="1"/>
</dbReference>
<dbReference type="RefSeq" id="XP_007433130.2">
    <property type="nucleotide sequence ID" value="XM_007433068.3"/>
</dbReference>
<keyword evidence="6" id="KW-1185">Reference proteome</keyword>
<evidence type="ECO:0000313" key="7">
    <source>
        <dbReference type="RefSeq" id="XP_007433130.2"/>
    </source>
</evidence>
<evidence type="ECO:0000256" key="2">
    <source>
        <dbReference type="ARBA" id="ARBA00007855"/>
    </source>
</evidence>
<keyword evidence="4" id="KW-0539">Nucleus</keyword>
<evidence type="ECO:0000256" key="5">
    <source>
        <dbReference type="SAM" id="MobiDB-lite"/>
    </source>
</evidence>
<sequence length="250" mass="27634">MFRWPIRITFGKMAAFGGRGRSAKEGSGDVTRSDSDLLLHPELLSQEFLLLTLEQKNIPVEDEVRISKDDLTDLYIQHVIPLPQRDLPKSRWGKLMEKKRGQQVLKHGTQSIMAVENLRKRPLIVFDGSSTSTSIKVKKTENGAADGLKFLTSGSTNIMCKRLAGSSNSSSCISAPTFSSDIKMESRNNEAKQNNIIVSMSSSQKPSVLEPLTGATVVKLKRAAPKEELDSSNGLKPTESKKKIQHVTWP</sequence>
<evidence type="ECO:0000256" key="4">
    <source>
        <dbReference type="ARBA" id="ARBA00023242"/>
    </source>
</evidence>
<dbReference type="CTD" id="103172315"/>
<evidence type="ECO:0000256" key="1">
    <source>
        <dbReference type="ARBA" id="ARBA00004123"/>
    </source>
</evidence>